<feature type="signal peptide" evidence="1">
    <location>
        <begin position="1"/>
        <end position="19"/>
    </location>
</feature>
<evidence type="ECO:0000256" key="1">
    <source>
        <dbReference type="SAM" id="SignalP"/>
    </source>
</evidence>
<proteinExistence type="predicted"/>
<feature type="chain" id="PRO_5020489635" evidence="1">
    <location>
        <begin position="20"/>
        <end position="197"/>
    </location>
</feature>
<dbReference type="Pfam" id="PF06037">
    <property type="entry name" value="DUF922"/>
    <property type="match status" value="1"/>
</dbReference>
<dbReference type="Proteomes" id="UP000295238">
    <property type="component" value="Unassembled WGS sequence"/>
</dbReference>
<dbReference type="EMBL" id="SMTL01000001">
    <property type="protein sequence ID" value="TDK39749.1"/>
    <property type="molecule type" value="Genomic_DNA"/>
</dbReference>
<dbReference type="PIRSF" id="PIRSF010521">
    <property type="entry name" value="DUF922_bac"/>
    <property type="match status" value="1"/>
</dbReference>
<dbReference type="AlphaFoldDB" id="A0A4R5UPJ3"/>
<evidence type="ECO:0000313" key="2">
    <source>
        <dbReference type="EMBL" id="TDK39749.1"/>
    </source>
</evidence>
<name>A0A4R5UPJ3_9HYPH</name>
<keyword evidence="1" id="KW-0732">Signal</keyword>
<accession>A0A4R5UPJ3</accession>
<protein>
    <submittedName>
        <fullName evidence="2">DUF922 domain-containing protein</fullName>
    </submittedName>
</protein>
<comment type="caution">
    <text evidence="2">The sequence shown here is derived from an EMBL/GenBank/DDBJ whole genome shotgun (WGS) entry which is preliminary data.</text>
</comment>
<gene>
    <name evidence="2" type="ORF">E2F50_01925</name>
</gene>
<organism evidence="2 3">
    <name type="scientific">Rhizobium deserti</name>
    <dbReference type="NCBI Taxonomy" id="2547961"/>
    <lineage>
        <taxon>Bacteria</taxon>
        <taxon>Pseudomonadati</taxon>
        <taxon>Pseudomonadota</taxon>
        <taxon>Alphaproteobacteria</taxon>
        <taxon>Hyphomicrobiales</taxon>
        <taxon>Rhizobiaceae</taxon>
        <taxon>Rhizobium/Agrobacterium group</taxon>
        <taxon>Rhizobium</taxon>
    </lineage>
</organism>
<sequence length="197" mass="21897">MKFALLLALLTWLSAPVQAQQWKAHEETKTYPIAGSSGIELYSSIGERGPKAGQHVRAIAHTDFRLTWSRKYDPQPDGSCKLVSARPKLTITYLLPKPASPLPPELQKKWATFVDGVRRHELVHGEQIKAMVAEIERVSVGLTAASDPKCTKIRADLTLKLGEISRARQRASQDFDKVELGEGGNVHQLILNLVNER</sequence>
<keyword evidence="3" id="KW-1185">Reference proteome</keyword>
<dbReference type="InterPro" id="IPR010321">
    <property type="entry name" value="DUF922"/>
</dbReference>
<evidence type="ECO:0000313" key="3">
    <source>
        <dbReference type="Proteomes" id="UP000295238"/>
    </source>
</evidence>
<reference evidence="2 3" key="1">
    <citation type="submission" date="2019-03" db="EMBL/GenBank/DDBJ databases">
        <title>Rhizobium sp. nov., an bacterium isolated from biocrust in Mu Us Desert.</title>
        <authorList>
            <person name="Lixiong L."/>
        </authorList>
    </citation>
    <scope>NUCLEOTIDE SEQUENCE [LARGE SCALE GENOMIC DNA]</scope>
    <source>
        <strain evidence="2 3">SPY-1</strain>
    </source>
</reference>